<dbReference type="Proteomes" id="UP000077266">
    <property type="component" value="Unassembled WGS sequence"/>
</dbReference>
<keyword evidence="3" id="KW-1185">Reference proteome</keyword>
<feature type="chain" id="PRO_5013221175" evidence="1">
    <location>
        <begin position="16"/>
        <end position="137"/>
    </location>
</feature>
<dbReference type="AlphaFoldDB" id="A0A165E367"/>
<feature type="signal peptide" evidence="1">
    <location>
        <begin position="1"/>
        <end position="15"/>
    </location>
</feature>
<reference evidence="2 3" key="1">
    <citation type="journal article" date="2016" name="Mol. Biol. Evol.">
        <title>Comparative Genomics of Early-Diverging Mushroom-Forming Fungi Provides Insights into the Origins of Lignocellulose Decay Capabilities.</title>
        <authorList>
            <person name="Nagy L.G."/>
            <person name="Riley R."/>
            <person name="Tritt A."/>
            <person name="Adam C."/>
            <person name="Daum C."/>
            <person name="Floudas D."/>
            <person name="Sun H."/>
            <person name="Yadav J.S."/>
            <person name="Pangilinan J."/>
            <person name="Larsson K.H."/>
            <person name="Matsuura K."/>
            <person name="Barry K."/>
            <person name="Labutti K."/>
            <person name="Kuo R."/>
            <person name="Ohm R.A."/>
            <person name="Bhattacharya S.S."/>
            <person name="Shirouzu T."/>
            <person name="Yoshinaga Y."/>
            <person name="Martin F.M."/>
            <person name="Grigoriev I.V."/>
            <person name="Hibbett D.S."/>
        </authorList>
    </citation>
    <scope>NUCLEOTIDE SEQUENCE [LARGE SCALE GENOMIC DNA]</scope>
    <source>
        <strain evidence="2 3">HHB12029</strain>
    </source>
</reference>
<accession>A0A165E367</accession>
<evidence type="ECO:0000313" key="2">
    <source>
        <dbReference type="EMBL" id="KZV85972.1"/>
    </source>
</evidence>
<gene>
    <name evidence="2" type="ORF">EXIGLDRAFT_233135</name>
</gene>
<sequence>MTLFNLLTGIQLSLTVEDTARMAAEDALYDGQFRRLRDCDVEKLDVIRKHETDTEVIVWSSARVDGQLMVVRHVEPLTPSEDEEVAIARSRGQSLPTSYNEFLKNIEKVSTISGSHRYIVQLYGRHVRSPEAVFKFG</sequence>
<dbReference type="OrthoDB" id="3319207at2759"/>
<dbReference type="EMBL" id="KV426170">
    <property type="protein sequence ID" value="KZV85972.1"/>
    <property type="molecule type" value="Genomic_DNA"/>
</dbReference>
<organism evidence="2 3">
    <name type="scientific">Exidia glandulosa HHB12029</name>
    <dbReference type="NCBI Taxonomy" id="1314781"/>
    <lineage>
        <taxon>Eukaryota</taxon>
        <taxon>Fungi</taxon>
        <taxon>Dikarya</taxon>
        <taxon>Basidiomycota</taxon>
        <taxon>Agaricomycotina</taxon>
        <taxon>Agaricomycetes</taxon>
        <taxon>Auriculariales</taxon>
        <taxon>Exidiaceae</taxon>
        <taxon>Exidia</taxon>
    </lineage>
</organism>
<protein>
    <submittedName>
        <fullName evidence="2">Uncharacterized protein</fullName>
    </submittedName>
</protein>
<dbReference type="InParanoid" id="A0A165E367"/>
<keyword evidence="1" id="KW-0732">Signal</keyword>
<evidence type="ECO:0000256" key="1">
    <source>
        <dbReference type="SAM" id="SignalP"/>
    </source>
</evidence>
<proteinExistence type="predicted"/>
<name>A0A165E367_EXIGL</name>
<evidence type="ECO:0000313" key="3">
    <source>
        <dbReference type="Proteomes" id="UP000077266"/>
    </source>
</evidence>